<organism evidence="2 3">
    <name type="scientific">Halorussus caseinilyticus</name>
    <dbReference type="NCBI Taxonomy" id="3034025"/>
    <lineage>
        <taxon>Archaea</taxon>
        <taxon>Methanobacteriati</taxon>
        <taxon>Methanobacteriota</taxon>
        <taxon>Stenosarchaea group</taxon>
        <taxon>Halobacteria</taxon>
        <taxon>Halobacteriales</taxon>
        <taxon>Haladaptataceae</taxon>
        <taxon>Halorussus</taxon>
    </lineage>
</organism>
<gene>
    <name evidence="2" type="ORF">ACFQJ6_10455</name>
</gene>
<dbReference type="AlphaFoldDB" id="A0ABD5WQV7"/>
<reference evidence="2 3" key="1">
    <citation type="journal article" date="2019" name="Int. J. Syst. Evol. Microbiol.">
        <title>The Global Catalogue of Microorganisms (GCM) 10K type strain sequencing project: providing services to taxonomists for standard genome sequencing and annotation.</title>
        <authorList>
            <consortium name="The Broad Institute Genomics Platform"/>
            <consortium name="The Broad Institute Genome Sequencing Center for Infectious Disease"/>
            <person name="Wu L."/>
            <person name="Ma J."/>
        </authorList>
    </citation>
    <scope>NUCLEOTIDE SEQUENCE [LARGE SCALE GENOMIC DNA]</scope>
    <source>
        <strain evidence="2 3">DT72</strain>
    </source>
</reference>
<accession>A0ABD5WQV7</accession>
<name>A0ABD5WQV7_9EURY</name>
<protein>
    <submittedName>
        <fullName evidence="2">Uncharacterized protein</fullName>
    </submittedName>
</protein>
<evidence type="ECO:0000256" key="1">
    <source>
        <dbReference type="SAM" id="MobiDB-lite"/>
    </source>
</evidence>
<proteinExistence type="predicted"/>
<evidence type="ECO:0000313" key="2">
    <source>
        <dbReference type="EMBL" id="MFC7080474.1"/>
    </source>
</evidence>
<dbReference type="Proteomes" id="UP001596407">
    <property type="component" value="Unassembled WGS sequence"/>
</dbReference>
<feature type="region of interest" description="Disordered" evidence="1">
    <location>
        <begin position="1"/>
        <end position="71"/>
    </location>
</feature>
<feature type="compositionally biased region" description="Acidic residues" evidence="1">
    <location>
        <begin position="8"/>
        <end position="17"/>
    </location>
</feature>
<evidence type="ECO:0000313" key="3">
    <source>
        <dbReference type="Proteomes" id="UP001596407"/>
    </source>
</evidence>
<dbReference type="EMBL" id="JBHSZH010000005">
    <property type="protein sequence ID" value="MFC7080474.1"/>
    <property type="molecule type" value="Genomic_DNA"/>
</dbReference>
<keyword evidence="3" id="KW-1185">Reference proteome</keyword>
<dbReference type="RefSeq" id="WP_382209700.1">
    <property type="nucleotide sequence ID" value="NZ_JBHSZH010000005.1"/>
</dbReference>
<sequence>MTERIDLDELDAGDADESAASSGADPDPMPRVPRENEDKPVGVLPSPAARAQVRATPMRPARPHRARRTQTDVLARARAKHNIVLRSRPRDLTAATRPT</sequence>
<comment type="caution">
    <text evidence="2">The sequence shown here is derived from an EMBL/GenBank/DDBJ whole genome shotgun (WGS) entry which is preliminary data.</text>
</comment>